<evidence type="ECO:0000256" key="1">
    <source>
        <dbReference type="ARBA" id="ARBA00022450"/>
    </source>
</evidence>
<evidence type="ECO:0000259" key="3">
    <source>
        <dbReference type="Pfam" id="PF02801"/>
    </source>
</evidence>
<dbReference type="SUPFAM" id="SSF53901">
    <property type="entry name" value="Thiolase-like"/>
    <property type="match status" value="1"/>
</dbReference>
<reference evidence="5" key="1">
    <citation type="journal article" date="2019" name="Int. J. Syst. Evol. Microbiol.">
        <title>The Global Catalogue of Microorganisms (GCM) 10K type strain sequencing project: providing services to taxonomists for standard genome sequencing and annotation.</title>
        <authorList>
            <consortium name="The Broad Institute Genomics Platform"/>
            <consortium name="The Broad Institute Genome Sequencing Center for Infectious Disease"/>
            <person name="Wu L."/>
            <person name="Ma J."/>
        </authorList>
    </citation>
    <scope>NUCLEOTIDE SEQUENCE [LARGE SCALE GENOMIC DNA]</scope>
    <source>
        <strain evidence="5">JCM 4788</strain>
    </source>
</reference>
<accession>A0ABP3IQF6</accession>
<protein>
    <recommendedName>
        <fullName evidence="3">Beta-ketoacyl synthase C-terminal domain-containing protein</fullName>
    </recommendedName>
</protein>
<evidence type="ECO:0000313" key="5">
    <source>
        <dbReference type="Proteomes" id="UP001500879"/>
    </source>
</evidence>
<dbReference type="Gene3D" id="3.40.47.10">
    <property type="match status" value="1"/>
</dbReference>
<organism evidence="4 5">
    <name type="scientific">Streptomyces luteireticuli</name>
    <dbReference type="NCBI Taxonomy" id="173858"/>
    <lineage>
        <taxon>Bacteria</taxon>
        <taxon>Bacillati</taxon>
        <taxon>Actinomycetota</taxon>
        <taxon>Actinomycetes</taxon>
        <taxon>Kitasatosporales</taxon>
        <taxon>Streptomycetaceae</taxon>
        <taxon>Streptomyces</taxon>
    </lineage>
</organism>
<dbReference type="InterPro" id="IPR050091">
    <property type="entry name" value="PKS_NRPS_Biosynth_Enz"/>
</dbReference>
<name>A0ABP3IQF6_9ACTN</name>
<keyword evidence="2" id="KW-0597">Phosphoprotein</keyword>
<dbReference type="PANTHER" id="PTHR43775:SF37">
    <property type="entry name" value="SI:DKEY-61P9.11"/>
    <property type="match status" value="1"/>
</dbReference>
<keyword evidence="1" id="KW-0596">Phosphopantetheine</keyword>
<keyword evidence="5" id="KW-1185">Reference proteome</keyword>
<dbReference type="EMBL" id="BAAABX010000048">
    <property type="protein sequence ID" value="GAA0415691.1"/>
    <property type="molecule type" value="Genomic_DNA"/>
</dbReference>
<comment type="caution">
    <text evidence="4">The sequence shown here is derived from an EMBL/GenBank/DDBJ whole genome shotgun (WGS) entry which is preliminary data.</text>
</comment>
<dbReference type="Pfam" id="PF02801">
    <property type="entry name" value="Ketoacyl-synt_C"/>
    <property type="match status" value="1"/>
</dbReference>
<proteinExistence type="predicted"/>
<dbReference type="Proteomes" id="UP001500879">
    <property type="component" value="Unassembled WGS sequence"/>
</dbReference>
<dbReference type="PANTHER" id="PTHR43775">
    <property type="entry name" value="FATTY ACID SYNTHASE"/>
    <property type="match status" value="1"/>
</dbReference>
<evidence type="ECO:0000313" key="4">
    <source>
        <dbReference type="EMBL" id="GAA0415691.1"/>
    </source>
</evidence>
<dbReference type="InterPro" id="IPR016039">
    <property type="entry name" value="Thiolase-like"/>
</dbReference>
<evidence type="ECO:0000256" key="2">
    <source>
        <dbReference type="ARBA" id="ARBA00022553"/>
    </source>
</evidence>
<gene>
    <name evidence="4" type="ORF">GCM10010357_41250</name>
</gene>
<feature type="domain" description="Beta-ketoacyl synthase C-terminal" evidence="3">
    <location>
        <begin position="1"/>
        <end position="35"/>
    </location>
</feature>
<dbReference type="InterPro" id="IPR014031">
    <property type="entry name" value="Ketoacyl_synth_C"/>
</dbReference>
<sequence length="288" mass="30314">MKSNVGHPEAASGMAGLVKALLVLRHRRIPATPHAEELNPRIPGLTAQRRRGPQAFTRRLVSETRQIRPRTQRSTPGGRFAFGGECCRVGVVTMSQDVTTTGARALAPDEYGRAYDRLTAVAVRNGARLGADVAHQALTEALAAVGVLAPAFEPESEACTVRQRADTVMWLLGSDEGIRHGGFVLGRLADGAIPAFASGHVQYERRFTDSSTAHGGAWGGPVDGAPAEQPMALVPGCVCGWRGPDLLYDPAGGLCGNGTCHNGQAVHAHRLWQEHATAELPAEGSGAA</sequence>